<organism evidence="2">
    <name type="scientific">Caldithrix abyssi</name>
    <dbReference type="NCBI Taxonomy" id="187145"/>
    <lineage>
        <taxon>Bacteria</taxon>
        <taxon>Pseudomonadati</taxon>
        <taxon>Calditrichota</taxon>
        <taxon>Calditrichia</taxon>
        <taxon>Calditrichales</taxon>
        <taxon>Calditrichaceae</taxon>
        <taxon>Caldithrix</taxon>
    </lineage>
</organism>
<comment type="caution">
    <text evidence="2">The sequence shown here is derived from an EMBL/GenBank/DDBJ whole genome shotgun (WGS) entry which is preliminary data.</text>
</comment>
<protein>
    <submittedName>
        <fullName evidence="2">Hemerythrin domain-containing protein</fullName>
    </submittedName>
</protein>
<dbReference type="EMBL" id="DRLD01000117">
    <property type="protein sequence ID" value="HED09887.1"/>
    <property type="molecule type" value="Genomic_DNA"/>
</dbReference>
<dbReference type="Proteomes" id="UP000886005">
    <property type="component" value="Unassembled WGS sequence"/>
</dbReference>
<name>A0A7V1PUR7_CALAY</name>
<evidence type="ECO:0000313" key="2">
    <source>
        <dbReference type="EMBL" id="HED09887.1"/>
    </source>
</evidence>
<gene>
    <name evidence="2" type="ORF">ENJ10_04310</name>
</gene>
<accession>A0A7V1PUR7</accession>
<reference evidence="2" key="1">
    <citation type="journal article" date="2020" name="mSystems">
        <title>Genome- and Community-Level Interaction Insights into Carbon Utilization and Element Cycling Functions of Hydrothermarchaeota in Hydrothermal Sediment.</title>
        <authorList>
            <person name="Zhou Z."/>
            <person name="Liu Y."/>
            <person name="Xu W."/>
            <person name="Pan J."/>
            <person name="Luo Z.H."/>
            <person name="Li M."/>
        </authorList>
    </citation>
    <scope>NUCLEOTIDE SEQUENCE [LARGE SCALE GENOMIC DNA]</scope>
    <source>
        <strain evidence="2">HyVt-456</strain>
    </source>
</reference>
<dbReference type="Gene3D" id="1.20.120.520">
    <property type="entry name" value="nmb1532 protein domain like"/>
    <property type="match status" value="1"/>
</dbReference>
<proteinExistence type="predicted"/>
<feature type="domain" description="Hemerythrin-like" evidence="1">
    <location>
        <begin position="5"/>
        <end position="134"/>
    </location>
</feature>
<evidence type="ECO:0000259" key="1">
    <source>
        <dbReference type="Pfam" id="PF01814"/>
    </source>
</evidence>
<dbReference type="AlphaFoldDB" id="A0A7V1PUR7"/>
<dbReference type="InterPro" id="IPR012312">
    <property type="entry name" value="Hemerythrin-like"/>
</dbReference>
<sequence>MRKTESYRRQHDDLLQVAGEISRKLDAQKLSRDATEVRSLLSKLLGKLNVHLAAEDRALYPRLLNAGDPQAKSLAEKYISDMGGIAQTVKSYSQKWPSPVAIQKDAPSFVSETKSLFGALSKRIERENNELYNYVDKM</sequence>
<dbReference type="Pfam" id="PF01814">
    <property type="entry name" value="Hemerythrin"/>
    <property type="match status" value="1"/>
</dbReference>